<evidence type="ECO:0000313" key="2">
    <source>
        <dbReference type="Proteomes" id="UP000321230"/>
    </source>
</evidence>
<organism evidence="1 2">
    <name type="scientific">Gluconobacter wancherniae NBRC 103581</name>
    <dbReference type="NCBI Taxonomy" id="656744"/>
    <lineage>
        <taxon>Bacteria</taxon>
        <taxon>Pseudomonadati</taxon>
        <taxon>Pseudomonadota</taxon>
        <taxon>Alphaproteobacteria</taxon>
        <taxon>Acetobacterales</taxon>
        <taxon>Acetobacteraceae</taxon>
        <taxon>Gluconobacter</taxon>
    </lineage>
</organism>
<proteinExistence type="predicted"/>
<keyword evidence="2" id="KW-1185">Reference proteome</keyword>
<gene>
    <name evidence="1" type="ORF">GWA01_07020</name>
</gene>
<dbReference type="PANTHER" id="PTHR11102">
    <property type="entry name" value="SEL-1-LIKE PROTEIN"/>
    <property type="match status" value="1"/>
</dbReference>
<dbReference type="Gene3D" id="1.25.40.10">
    <property type="entry name" value="Tetratricopeptide repeat domain"/>
    <property type="match status" value="1"/>
</dbReference>
<evidence type="ECO:0008006" key="3">
    <source>
        <dbReference type="Google" id="ProtNLM"/>
    </source>
</evidence>
<dbReference type="InterPro" id="IPR050767">
    <property type="entry name" value="Sel1_AlgK"/>
</dbReference>
<protein>
    <recommendedName>
        <fullName evidence="3">Sel1 repeat family protein</fullName>
    </recommendedName>
</protein>
<dbReference type="SMART" id="SM00671">
    <property type="entry name" value="SEL1"/>
    <property type="match status" value="4"/>
</dbReference>
<dbReference type="EMBL" id="BJUZ01000001">
    <property type="protein sequence ID" value="GEK92932.1"/>
    <property type="molecule type" value="Genomic_DNA"/>
</dbReference>
<name>A0A511AZB5_9PROT</name>
<dbReference type="SUPFAM" id="SSF81901">
    <property type="entry name" value="HCP-like"/>
    <property type="match status" value="1"/>
</dbReference>
<dbReference type="OrthoDB" id="6810016at2"/>
<dbReference type="AlphaFoldDB" id="A0A511AZB5"/>
<reference evidence="1 2" key="1">
    <citation type="submission" date="2019-07" db="EMBL/GenBank/DDBJ databases">
        <title>Whole genome shotgun sequence of Gluconobacter wancherniae NBRC 103581.</title>
        <authorList>
            <person name="Hosoyama A."/>
            <person name="Uohara A."/>
            <person name="Ohji S."/>
            <person name="Ichikawa N."/>
        </authorList>
    </citation>
    <scope>NUCLEOTIDE SEQUENCE [LARGE SCALE GENOMIC DNA]</scope>
    <source>
        <strain evidence="1 2">NBRC 103581</strain>
    </source>
</reference>
<dbReference type="PANTHER" id="PTHR11102:SF160">
    <property type="entry name" value="ERAD-ASSOCIATED E3 UBIQUITIN-PROTEIN LIGASE COMPONENT HRD3"/>
    <property type="match status" value="1"/>
</dbReference>
<dbReference type="RefSeq" id="WP_146794057.1">
    <property type="nucleotide sequence ID" value="NZ_BARC01000004.1"/>
</dbReference>
<dbReference type="InterPro" id="IPR011990">
    <property type="entry name" value="TPR-like_helical_dom_sf"/>
</dbReference>
<dbReference type="Pfam" id="PF08238">
    <property type="entry name" value="Sel1"/>
    <property type="match status" value="5"/>
</dbReference>
<accession>A0A511AZB5</accession>
<sequence length="255" mass="28686">MPFPFFFRKSGKRTATDGPAPLPEQIEAIRVRAMNGHHLEIVQWGQVLLDSVYMERDEKSAFEWFSIAANAGFGPGHNMVGRCHQFGWGCPQDYKKAAKAYAASAGAGDEWGRYNLGIMTMRGIGMQRDLKTALDLFRHAAMNNHAKSMNLYARFLEEGWETPQNQAEALEWYRRSAEGGDYRGQHNYATALVSAGNLQEALTWWRRAVVDATSDILLAMDRALSALGEHTDPVLQARVKQRLQEMRISAPQIPD</sequence>
<dbReference type="Proteomes" id="UP000321230">
    <property type="component" value="Unassembled WGS sequence"/>
</dbReference>
<evidence type="ECO:0000313" key="1">
    <source>
        <dbReference type="EMBL" id="GEK92932.1"/>
    </source>
</evidence>
<dbReference type="InterPro" id="IPR006597">
    <property type="entry name" value="Sel1-like"/>
</dbReference>
<comment type="caution">
    <text evidence="1">The sequence shown here is derived from an EMBL/GenBank/DDBJ whole genome shotgun (WGS) entry which is preliminary data.</text>
</comment>